<dbReference type="Pfam" id="PF24476">
    <property type="entry name" value="DUF7580"/>
    <property type="match status" value="1"/>
</dbReference>
<gene>
    <name evidence="3" type="ORF">B0T16DRAFT_139624</name>
</gene>
<dbReference type="InterPro" id="IPR056002">
    <property type="entry name" value="DUF7580"/>
</dbReference>
<dbReference type="AlphaFoldDB" id="A0AA39Y3L3"/>
<evidence type="ECO:0000313" key="4">
    <source>
        <dbReference type="Proteomes" id="UP001174936"/>
    </source>
</evidence>
<feature type="coiled-coil region" evidence="1">
    <location>
        <begin position="104"/>
        <end position="131"/>
    </location>
</feature>
<dbReference type="PANTHER" id="PTHR35186:SF4">
    <property type="entry name" value="PRION-INHIBITION AND PROPAGATION HELO DOMAIN-CONTAINING PROTEIN"/>
    <property type="match status" value="1"/>
</dbReference>
<name>A0AA39Y3L3_9PEZI</name>
<evidence type="ECO:0000259" key="2">
    <source>
        <dbReference type="Pfam" id="PF24476"/>
    </source>
</evidence>
<proteinExistence type="predicted"/>
<dbReference type="EMBL" id="JAULSV010000004">
    <property type="protein sequence ID" value="KAK0645391.1"/>
    <property type="molecule type" value="Genomic_DNA"/>
</dbReference>
<reference evidence="3" key="1">
    <citation type="submission" date="2023-06" db="EMBL/GenBank/DDBJ databases">
        <title>Genome-scale phylogeny and comparative genomics of the fungal order Sordariales.</title>
        <authorList>
            <consortium name="Lawrence Berkeley National Laboratory"/>
            <person name="Hensen N."/>
            <person name="Bonometti L."/>
            <person name="Westerberg I."/>
            <person name="Brannstrom I.O."/>
            <person name="Guillou S."/>
            <person name="Cros-Aarteil S."/>
            <person name="Calhoun S."/>
            <person name="Haridas S."/>
            <person name="Kuo A."/>
            <person name="Mondo S."/>
            <person name="Pangilinan J."/>
            <person name="Riley R."/>
            <person name="Labutti K."/>
            <person name="Andreopoulos B."/>
            <person name="Lipzen A."/>
            <person name="Chen C."/>
            <person name="Yanf M."/>
            <person name="Daum C."/>
            <person name="Ng V."/>
            <person name="Clum A."/>
            <person name="Steindorff A."/>
            <person name="Ohm R."/>
            <person name="Martin F."/>
            <person name="Silar P."/>
            <person name="Natvig D."/>
            <person name="Lalanne C."/>
            <person name="Gautier V."/>
            <person name="Ament-Velasquez S.L."/>
            <person name="Kruys A."/>
            <person name="Hutchinson M.I."/>
            <person name="Powell A.J."/>
            <person name="Barry K."/>
            <person name="Miller A.N."/>
            <person name="Grigoriev I.V."/>
            <person name="Debuchy R."/>
            <person name="Gladieux P."/>
            <person name="Thoren M.H."/>
            <person name="Johannesson H."/>
        </authorList>
    </citation>
    <scope>NUCLEOTIDE SEQUENCE</scope>
    <source>
        <strain evidence="3">SMH2532-1</strain>
    </source>
</reference>
<accession>A0AA39Y3L3</accession>
<dbReference type="Proteomes" id="UP001174936">
    <property type="component" value="Unassembled WGS sequence"/>
</dbReference>
<sequence>MSGFEIAGVVLGSIPLLISGLEHYRDGVETMDNMIQYVAVVDDILVTVSTSLAIYRQSFEALVQRLMLPENVLDEIWHNRDSKVWKDKSLDDKLKEEFKSPAEYETYRAAVRRLEKRIAKLKSKLELNEDFQPPWMVNGNADADLLGKFFNWGQKLRRAMKTGFNSGKYIELANDIEADINRIKTLTEGTRTLEPIRAERRAKEIAKQWLYVRSRAEKLFTALSSRWPQTCQCPGSTTHIVSIPLGRVGFASTDDLEDQKKNFYLLLSFDVTSQPKCALPWDWRVVEADPLMAPAPAGQILHGSTTNTPVPTPTVILIKDISNTRGTTKSEAPMITDLCMTLSQAQHHVEDLGFLHDDVWEHHLRLVKPWQGLNSNTCFVPVEQVLKTRGSLGTKTKFKTAASLALAVLRFHATPWLGDRWGLRDVFFLESDNNEIDTDQPFLSKNFTNHDLSLSSNHRTIPGPLIDNEVIFALGVALLELFYGRPILDFQKAEDLDEKGGVTPLTRYIIAKRLVVKLNDREPERLVDVIDRCIRCRFDTVSRSLNDPAFLALFIQGVVTELWNIYSTMA</sequence>
<keyword evidence="4" id="KW-1185">Reference proteome</keyword>
<comment type="caution">
    <text evidence="3">The sequence shown here is derived from an EMBL/GenBank/DDBJ whole genome shotgun (WGS) entry which is preliminary data.</text>
</comment>
<evidence type="ECO:0000313" key="3">
    <source>
        <dbReference type="EMBL" id="KAK0645391.1"/>
    </source>
</evidence>
<protein>
    <recommendedName>
        <fullName evidence="2">DUF7580 domain-containing protein</fullName>
    </recommendedName>
</protein>
<keyword evidence="1" id="KW-0175">Coiled coil</keyword>
<organism evidence="3 4">
    <name type="scientific">Cercophora newfieldiana</name>
    <dbReference type="NCBI Taxonomy" id="92897"/>
    <lineage>
        <taxon>Eukaryota</taxon>
        <taxon>Fungi</taxon>
        <taxon>Dikarya</taxon>
        <taxon>Ascomycota</taxon>
        <taxon>Pezizomycotina</taxon>
        <taxon>Sordariomycetes</taxon>
        <taxon>Sordariomycetidae</taxon>
        <taxon>Sordariales</taxon>
        <taxon>Lasiosphaeriaceae</taxon>
        <taxon>Cercophora</taxon>
    </lineage>
</organism>
<dbReference type="PANTHER" id="PTHR35186">
    <property type="entry name" value="ANK_REP_REGION DOMAIN-CONTAINING PROTEIN"/>
    <property type="match status" value="1"/>
</dbReference>
<evidence type="ECO:0000256" key="1">
    <source>
        <dbReference type="SAM" id="Coils"/>
    </source>
</evidence>
<feature type="domain" description="DUF7580" evidence="2">
    <location>
        <begin position="212"/>
        <end position="541"/>
    </location>
</feature>